<dbReference type="PANTHER" id="PTHR34977:SF1">
    <property type="entry name" value="UPF0337 PROTEIN YJBJ"/>
    <property type="match status" value="1"/>
</dbReference>
<comment type="similarity">
    <text evidence="1">Belongs to the UPF0337 (CsbD) family.</text>
</comment>
<dbReference type="InterPro" id="IPR036629">
    <property type="entry name" value="YjbJ_sf"/>
</dbReference>
<evidence type="ECO:0000256" key="1">
    <source>
        <dbReference type="ARBA" id="ARBA00009129"/>
    </source>
</evidence>
<protein>
    <submittedName>
        <fullName evidence="4">General stress protein CsbD</fullName>
    </submittedName>
</protein>
<feature type="region of interest" description="Disordered" evidence="2">
    <location>
        <begin position="71"/>
        <end position="94"/>
    </location>
</feature>
<dbReference type="Pfam" id="PF05532">
    <property type="entry name" value="CsbD"/>
    <property type="match status" value="1"/>
</dbReference>
<dbReference type="EMBL" id="LWHQ01000051">
    <property type="protein sequence ID" value="OAS19421.1"/>
    <property type="molecule type" value="Genomic_DNA"/>
</dbReference>
<dbReference type="SUPFAM" id="SSF69047">
    <property type="entry name" value="Hypothetical protein YjbJ"/>
    <property type="match status" value="1"/>
</dbReference>
<evidence type="ECO:0000256" key="2">
    <source>
        <dbReference type="SAM" id="MobiDB-lite"/>
    </source>
</evidence>
<accession>A0A179S3Q3</accession>
<dbReference type="Gene3D" id="1.10.1470.10">
    <property type="entry name" value="YjbJ"/>
    <property type="match status" value="1"/>
</dbReference>
<evidence type="ECO:0000259" key="3">
    <source>
        <dbReference type="Pfam" id="PF05532"/>
    </source>
</evidence>
<organism evidence="4 5">
    <name type="scientific">Methylobacterium platani</name>
    <dbReference type="NCBI Taxonomy" id="427683"/>
    <lineage>
        <taxon>Bacteria</taxon>
        <taxon>Pseudomonadati</taxon>
        <taxon>Pseudomonadota</taxon>
        <taxon>Alphaproteobacteria</taxon>
        <taxon>Hyphomicrobiales</taxon>
        <taxon>Methylobacteriaceae</taxon>
        <taxon>Methylobacterium</taxon>
    </lineage>
</organism>
<dbReference type="InterPro" id="IPR050423">
    <property type="entry name" value="UPF0337_stress_rsp"/>
</dbReference>
<evidence type="ECO:0000313" key="5">
    <source>
        <dbReference type="Proteomes" id="UP000078316"/>
    </source>
</evidence>
<dbReference type="OrthoDB" id="8004786at2"/>
<proteinExistence type="inferred from homology"/>
<dbReference type="STRING" id="427683.A5481_24895"/>
<dbReference type="AlphaFoldDB" id="A0A179S3Q3"/>
<dbReference type="PANTHER" id="PTHR34977">
    <property type="entry name" value="UPF0337 PROTEIN YJBJ"/>
    <property type="match status" value="1"/>
</dbReference>
<evidence type="ECO:0000313" key="4">
    <source>
        <dbReference type="EMBL" id="OAS19421.1"/>
    </source>
</evidence>
<gene>
    <name evidence="4" type="ORF">A5481_24895</name>
</gene>
<comment type="caution">
    <text evidence="4">The sequence shown here is derived from an EMBL/GenBank/DDBJ whole genome shotgun (WGS) entry which is preliminary data.</text>
</comment>
<dbReference type="RefSeq" id="WP_048436686.1">
    <property type="nucleotide sequence ID" value="NZ_LWHQ01000051.1"/>
</dbReference>
<dbReference type="Proteomes" id="UP000078316">
    <property type="component" value="Unassembled WGS sequence"/>
</dbReference>
<dbReference type="InterPro" id="IPR008462">
    <property type="entry name" value="CsbD"/>
</dbReference>
<sequence length="149" mass="16358">MNRDEFRGASRHLKGRVQTAIGGLTGDPVRQVRGAANQVAGGAQYTYGRARDQAEDLIDDGRHLAREARERAEHFTDTARERAESLAGTARERADGLVEDGRHAARAVHRRGQAYGERAARYAEGHRTNTLIGLAALAFAAGWLVRRSR</sequence>
<name>A0A179S3Q3_9HYPH</name>
<reference evidence="4 5" key="1">
    <citation type="submission" date="2016-04" db="EMBL/GenBank/DDBJ databases">
        <authorList>
            <person name="Evans L.H."/>
            <person name="Alamgir A."/>
            <person name="Owens N."/>
            <person name="Weber N.D."/>
            <person name="Virtaneva K."/>
            <person name="Barbian K."/>
            <person name="Babar A."/>
            <person name="Rosenke K."/>
        </authorList>
    </citation>
    <scope>NUCLEOTIDE SEQUENCE [LARGE SCALE GENOMIC DNA]</scope>
    <source>
        <strain evidence="4 5">PMB02</strain>
    </source>
</reference>
<feature type="domain" description="CsbD-like" evidence="3">
    <location>
        <begin position="4"/>
        <end position="56"/>
    </location>
</feature>